<dbReference type="InterPro" id="IPR004638">
    <property type="entry name" value="EmrB-like"/>
</dbReference>
<dbReference type="NCBIfam" id="TIGR00711">
    <property type="entry name" value="efflux_EmrB"/>
    <property type="match status" value="1"/>
</dbReference>
<feature type="transmembrane region" description="Helical" evidence="7">
    <location>
        <begin position="137"/>
        <end position="160"/>
    </location>
</feature>
<evidence type="ECO:0000313" key="9">
    <source>
        <dbReference type="EMBL" id="MUG73201.1"/>
    </source>
</evidence>
<sequence>MAMNDKRLSWVMGALLLSLFLSSLDQTIVSTALPTIVEKLGGFEQISWVFTVYMLTSTAIMPIVGKLSDMYGRKRFYAAGLLTFIIGSALCGLAQDMTQLIVFRGIQGLGAGCMMPITFTLLFTLMPPERAGRFQAMFMGVFALSSIVGPSVGAFITTWMSWRWNFYINLPLGLIALFILMGALVESKDTTRKPKVDYAGAWWLVFTTVLTLLALKMGGVDYPWASWPILGLLAAGACGLALFLYTETKAEEPIVPFELFRNRTIAGSSLATFLQGMIMFGSLLYVPIFIQGGLGGDVGDAGNALTPMMFSVMIGMAISGFLMRFLSWRMSTLLSMLLAGSGAYIITLLPLDVNQWALRADMLLLGIGIGFLMPISQMAIMTNAPARYQGVASSTVTFFRSVGGVFGSAIMAAIVNRHMTSTIEREGATLGIPPEKLEAFTNPQVLLHAEGQVPEAVMTMLKHALGDAVHVGFWMLVGASLLGLIVSLFMGGARFDLEKHKQIQAAKQTQEAPSAG</sequence>
<feature type="transmembrane region" description="Helical" evidence="7">
    <location>
        <begin position="308"/>
        <end position="326"/>
    </location>
</feature>
<feature type="transmembrane region" description="Helical" evidence="7">
    <location>
        <begin position="333"/>
        <end position="351"/>
    </location>
</feature>
<feature type="transmembrane region" description="Helical" evidence="7">
    <location>
        <begin position="363"/>
        <end position="384"/>
    </location>
</feature>
<feature type="transmembrane region" description="Helical" evidence="7">
    <location>
        <begin position="265"/>
        <end position="288"/>
    </location>
</feature>
<feature type="transmembrane region" description="Helical" evidence="7">
    <location>
        <begin position="471"/>
        <end position="491"/>
    </location>
</feature>
<dbReference type="InterPro" id="IPR011701">
    <property type="entry name" value="MFS"/>
</dbReference>
<dbReference type="SUPFAM" id="SSF103473">
    <property type="entry name" value="MFS general substrate transporter"/>
    <property type="match status" value="1"/>
</dbReference>
<dbReference type="FunFam" id="1.20.1720.10:FF:000004">
    <property type="entry name" value="EmrB/QacA family drug resistance transporter"/>
    <property type="match status" value="1"/>
</dbReference>
<evidence type="ECO:0000256" key="4">
    <source>
        <dbReference type="ARBA" id="ARBA00022692"/>
    </source>
</evidence>
<dbReference type="GO" id="GO:0022857">
    <property type="term" value="F:transmembrane transporter activity"/>
    <property type="evidence" value="ECO:0007669"/>
    <property type="project" value="InterPro"/>
</dbReference>
<keyword evidence="10" id="KW-1185">Reference proteome</keyword>
<organism evidence="9 10">
    <name type="scientific">Paenibacillus validus</name>
    <dbReference type="NCBI Taxonomy" id="44253"/>
    <lineage>
        <taxon>Bacteria</taxon>
        <taxon>Bacillati</taxon>
        <taxon>Bacillota</taxon>
        <taxon>Bacilli</taxon>
        <taxon>Bacillales</taxon>
        <taxon>Paenibacillaceae</taxon>
        <taxon>Paenibacillus</taxon>
    </lineage>
</organism>
<evidence type="ECO:0000256" key="5">
    <source>
        <dbReference type="ARBA" id="ARBA00022989"/>
    </source>
</evidence>
<comment type="caution">
    <text evidence="9">The sequence shown here is derived from an EMBL/GenBank/DDBJ whole genome shotgun (WGS) entry which is preliminary data.</text>
</comment>
<dbReference type="Gene3D" id="1.20.1720.10">
    <property type="entry name" value="Multidrug resistance protein D"/>
    <property type="match status" value="1"/>
</dbReference>
<feature type="transmembrane region" description="Helical" evidence="7">
    <location>
        <begin position="76"/>
        <end position="95"/>
    </location>
</feature>
<dbReference type="PANTHER" id="PTHR23501:SF170">
    <property type="entry name" value="MULTIDRUG RESISTANCE PROTEIN 3"/>
    <property type="match status" value="1"/>
</dbReference>
<evidence type="ECO:0000256" key="3">
    <source>
        <dbReference type="ARBA" id="ARBA00022475"/>
    </source>
</evidence>
<dbReference type="CDD" id="cd17502">
    <property type="entry name" value="MFS_Azr1_MDR_like"/>
    <property type="match status" value="1"/>
</dbReference>
<dbReference type="AlphaFoldDB" id="A0A7X2ZFI4"/>
<evidence type="ECO:0000256" key="1">
    <source>
        <dbReference type="ARBA" id="ARBA00004651"/>
    </source>
</evidence>
<accession>A0A7X2ZFI4</accession>
<gene>
    <name evidence="9" type="ORF">GNP93_21450</name>
</gene>
<proteinExistence type="predicted"/>
<protein>
    <submittedName>
        <fullName evidence="9">DHA2 family efflux MFS transporter permease subunit</fullName>
    </submittedName>
</protein>
<feature type="transmembrane region" description="Helical" evidence="7">
    <location>
        <begin position="101"/>
        <end position="125"/>
    </location>
</feature>
<evidence type="ECO:0000256" key="2">
    <source>
        <dbReference type="ARBA" id="ARBA00022448"/>
    </source>
</evidence>
<keyword evidence="2" id="KW-0813">Transport</keyword>
<dbReference type="PROSITE" id="PS00216">
    <property type="entry name" value="SUGAR_TRANSPORT_1"/>
    <property type="match status" value="1"/>
</dbReference>
<feature type="transmembrane region" description="Helical" evidence="7">
    <location>
        <begin position="227"/>
        <end position="245"/>
    </location>
</feature>
<feature type="transmembrane region" description="Helical" evidence="7">
    <location>
        <begin position="396"/>
        <end position="415"/>
    </location>
</feature>
<dbReference type="Pfam" id="PF07690">
    <property type="entry name" value="MFS_1"/>
    <property type="match status" value="1"/>
</dbReference>
<dbReference type="GO" id="GO:0005886">
    <property type="term" value="C:plasma membrane"/>
    <property type="evidence" value="ECO:0007669"/>
    <property type="project" value="UniProtKB-SubCell"/>
</dbReference>
<keyword evidence="5 7" id="KW-1133">Transmembrane helix</keyword>
<feature type="domain" description="Major facilitator superfamily (MFS) profile" evidence="8">
    <location>
        <begin position="11"/>
        <end position="495"/>
    </location>
</feature>
<dbReference type="InterPro" id="IPR005829">
    <property type="entry name" value="Sugar_transporter_CS"/>
</dbReference>
<reference evidence="9 10" key="1">
    <citation type="submission" date="2019-11" db="EMBL/GenBank/DDBJ databases">
        <title>Draft genome sequences of five Paenibacillus species of dairy origin.</title>
        <authorList>
            <person name="Olajide A.M."/>
            <person name="Chen S."/>
            <person name="Lapointe G."/>
        </authorList>
    </citation>
    <scope>NUCLEOTIDE SEQUENCE [LARGE SCALE GENOMIC DNA]</scope>
    <source>
        <strain evidence="9 10">2CS3</strain>
    </source>
</reference>
<feature type="transmembrane region" description="Helical" evidence="7">
    <location>
        <begin position="166"/>
        <end position="184"/>
    </location>
</feature>
<comment type="subcellular location">
    <subcellularLocation>
        <location evidence="1">Cell membrane</location>
        <topology evidence="1">Multi-pass membrane protein</topology>
    </subcellularLocation>
</comment>
<dbReference type="InterPro" id="IPR036259">
    <property type="entry name" value="MFS_trans_sf"/>
</dbReference>
<keyword evidence="4 7" id="KW-0812">Transmembrane</keyword>
<keyword evidence="6 7" id="KW-0472">Membrane</keyword>
<dbReference type="EMBL" id="WNZX01000022">
    <property type="protein sequence ID" value="MUG73201.1"/>
    <property type="molecule type" value="Genomic_DNA"/>
</dbReference>
<dbReference type="RefSeq" id="WP_155615477.1">
    <property type="nucleotide sequence ID" value="NZ_WNZX01000022.1"/>
</dbReference>
<evidence type="ECO:0000259" key="8">
    <source>
        <dbReference type="PROSITE" id="PS50850"/>
    </source>
</evidence>
<dbReference type="PROSITE" id="PS50850">
    <property type="entry name" value="MFS"/>
    <property type="match status" value="1"/>
</dbReference>
<dbReference type="Gene3D" id="1.20.1250.20">
    <property type="entry name" value="MFS general substrate transporter like domains"/>
    <property type="match status" value="1"/>
</dbReference>
<feature type="transmembrane region" description="Helical" evidence="7">
    <location>
        <begin position="46"/>
        <end position="64"/>
    </location>
</feature>
<dbReference type="PANTHER" id="PTHR23501">
    <property type="entry name" value="MAJOR FACILITATOR SUPERFAMILY"/>
    <property type="match status" value="1"/>
</dbReference>
<dbReference type="Proteomes" id="UP000450917">
    <property type="component" value="Unassembled WGS sequence"/>
</dbReference>
<evidence type="ECO:0000313" key="10">
    <source>
        <dbReference type="Proteomes" id="UP000450917"/>
    </source>
</evidence>
<name>A0A7X2ZFI4_9BACL</name>
<evidence type="ECO:0000256" key="6">
    <source>
        <dbReference type="ARBA" id="ARBA00023136"/>
    </source>
</evidence>
<keyword evidence="3" id="KW-1003">Cell membrane</keyword>
<dbReference type="InterPro" id="IPR020846">
    <property type="entry name" value="MFS_dom"/>
</dbReference>
<feature type="transmembrane region" description="Helical" evidence="7">
    <location>
        <begin position="196"/>
        <end position="215"/>
    </location>
</feature>
<evidence type="ECO:0000256" key="7">
    <source>
        <dbReference type="SAM" id="Phobius"/>
    </source>
</evidence>